<protein>
    <submittedName>
        <fullName evidence="9">Site-specific DNA recombinase</fullName>
    </submittedName>
</protein>
<evidence type="ECO:0000256" key="1">
    <source>
        <dbReference type="ARBA" id="ARBA00009913"/>
    </source>
</evidence>
<dbReference type="GO" id="GO:0003677">
    <property type="term" value="F:DNA binding"/>
    <property type="evidence" value="ECO:0007669"/>
    <property type="project" value="UniProtKB-KW"/>
</dbReference>
<dbReference type="SUPFAM" id="SSF53041">
    <property type="entry name" value="Resolvase-like"/>
    <property type="match status" value="1"/>
</dbReference>
<accession>A0A1G5NAT6</accession>
<dbReference type="FunFam" id="3.40.50.1390:FF:000001">
    <property type="entry name" value="DNA recombinase"/>
    <property type="match status" value="1"/>
</dbReference>
<dbReference type="PROSITE" id="PS51736">
    <property type="entry name" value="RECOMBINASES_3"/>
    <property type="match status" value="1"/>
</dbReference>
<comment type="similarity">
    <text evidence="1">Belongs to the site-specific recombinase resolvase family.</text>
</comment>
<evidence type="ECO:0000256" key="2">
    <source>
        <dbReference type="ARBA" id="ARBA00022908"/>
    </source>
</evidence>
<feature type="active site" description="O-(5'-phospho-DNA)-serine intermediate" evidence="6 7">
    <location>
        <position position="23"/>
    </location>
</feature>
<dbReference type="Gene3D" id="1.10.10.60">
    <property type="entry name" value="Homeodomain-like"/>
    <property type="match status" value="1"/>
</dbReference>
<keyword evidence="10" id="KW-1185">Reference proteome</keyword>
<dbReference type="InterPro" id="IPR006119">
    <property type="entry name" value="Resolv_N"/>
</dbReference>
<dbReference type="AlphaFoldDB" id="A0A1G5NAT6"/>
<dbReference type="Pfam" id="PF00239">
    <property type="entry name" value="Resolvase"/>
    <property type="match status" value="1"/>
</dbReference>
<evidence type="ECO:0000256" key="7">
    <source>
        <dbReference type="PROSITE-ProRule" id="PRU10137"/>
    </source>
</evidence>
<gene>
    <name evidence="9" type="ORF">SAMN03080610_01630</name>
</gene>
<dbReference type="EMBL" id="FMVW01000003">
    <property type="protein sequence ID" value="SCZ34068.1"/>
    <property type="molecule type" value="Genomic_DNA"/>
</dbReference>
<dbReference type="InterPro" id="IPR009057">
    <property type="entry name" value="Homeodomain-like_sf"/>
</dbReference>
<evidence type="ECO:0000313" key="9">
    <source>
        <dbReference type="EMBL" id="SCZ34068.1"/>
    </source>
</evidence>
<dbReference type="PROSITE" id="PS00397">
    <property type="entry name" value="RECOMBINASES_1"/>
    <property type="match status" value="1"/>
</dbReference>
<dbReference type="SMART" id="SM00857">
    <property type="entry name" value="Resolvase"/>
    <property type="match status" value="1"/>
</dbReference>
<dbReference type="InterPro" id="IPR036162">
    <property type="entry name" value="Resolvase-like_N_sf"/>
</dbReference>
<dbReference type="CDD" id="cd03768">
    <property type="entry name" value="SR_ResInv"/>
    <property type="match status" value="1"/>
</dbReference>
<evidence type="ECO:0000256" key="3">
    <source>
        <dbReference type="ARBA" id="ARBA00023100"/>
    </source>
</evidence>
<dbReference type="STRING" id="1120955.SAMN03080610_01630"/>
<evidence type="ECO:0000256" key="6">
    <source>
        <dbReference type="PIRSR" id="PIRSR606118-50"/>
    </source>
</evidence>
<dbReference type="CDD" id="cd00569">
    <property type="entry name" value="HTH_Hin_like"/>
    <property type="match status" value="1"/>
</dbReference>
<feature type="domain" description="Resolvase/invertase-type recombinase catalytic" evidence="8">
    <location>
        <begin position="15"/>
        <end position="149"/>
    </location>
</feature>
<dbReference type="InterPro" id="IPR050639">
    <property type="entry name" value="SSR_resolvase"/>
</dbReference>
<dbReference type="InterPro" id="IPR006120">
    <property type="entry name" value="Resolvase_HTH_dom"/>
</dbReference>
<dbReference type="Proteomes" id="UP000199347">
    <property type="component" value="Unassembled WGS sequence"/>
</dbReference>
<evidence type="ECO:0000256" key="4">
    <source>
        <dbReference type="ARBA" id="ARBA00023125"/>
    </source>
</evidence>
<dbReference type="InterPro" id="IPR006118">
    <property type="entry name" value="Recombinase_CS"/>
</dbReference>
<dbReference type="RefSeq" id="WP_244514507.1">
    <property type="nucleotide sequence ID" value="NZ_FMVW01000003.1"/>
</dbReference>
<evidence type="ECO:0000313" key="10">
    <source>
        <dbReference type="Proteomes" id="UP000199347"/>
    </source>
</evidence>
<name>A0A1G5NAT6_AFIMA</name>
<proteinExistence type="inferred from homology"/>
<dbReference type="GO" id="GO:0015074">
    <property type="term" value="P:DNA integration"/>
    <property type="evidence" value="ECO:0007669"/>
    <property type="project" value="UniProtKB-KW"/>
</dbReference>
<keyword evidence="4" id="KW-0238">DNA-binding</keyword>
<dbReference type="SUPFAM" id="SSF46689">
    <property type="entry name" value="Homeodomain-like"/>
    <property type="match status" value="1"/>
</dbReference>
<sequence>MTIAAQPATHHTALMKIGYARVSTDEQNLDLQLQALEAVACDRVFKDQGISGSVADRRGLNRAIKALKPGDVLVVWKLDRLGRSLPHLIDTITALRDRGVGFLSLQEQIDTTSAGGRFYLHILAALAEFEREMIRERTKAGMAAARKRGVQLGRPFKLSHDEIMEAIRMVKDGQTRNAIAKHFKVSALTLRRALHANGMTD</sequence>
<dbReference type="PANTHER" id="PTHR30461:SF2">
    <property type="entry name" value="SERINE RECOMBINASE PINE-RELATED"/>
    <property type="match status" value="1"/>
</dbReference>
<dbReference type="Pfam" id="PF02796">
    <property type="entry name" value="HTH_7"/>
    <property type="match status" value="1"/>
</dbReference>
<evidence type="ECO:0000256" key="5">
    <source>
        <dbReference type="ARBA" id="ARBA00023172"/>
    </source>
</evidence>
<dbReference type="GO" id="GO:0000150">
    <property type="term" value="F:DNA strand exchange activity"/>
    <property type="evidence" value="ECO:0007669"/>
    <property type="project" value="UniProtKB-KW"/>
</dbReference>
<evidence type="ECO:0000259" key="8">
    <source>
        <dbReference type="PROSITE" id="PS51736"/>
    </source>
</evidence>
<keyword evidence="2" id="KW-0229">DNA integration</keyword>
<reference evidence="9 10" key="1">
    <citation type="submission" date="2016-10" db="EMBL/GenBank/DDBJ databases">
        <authorList>
            <person name="de Groot N.N."/>
        </authorList>
    </citation>
    <scope>NUCLEOTIDE SEQUENCE [LARGE SCALE GENOMIC DNA]</scope>
    <source>
        <strain evidence="9 10">DSM 2698</strain>
    </source>
</reference>
<dbReference type="PROSITE" id="PS00398">
    <property type="entry name" value="RECOMBINASES_2"/>
    <property type="match status" value="1"/>
</dbReference>
<dbReference type="PANTHER" id="PTHR30461">
    <property type="entry name" value="DNA-INVERTASE FROM LAMBDOID PROPHAGE"/>
    <property type="match status" value="1"/>
</dbReference>
<keyword evidence="5" id="KW-0233">DNA recombination</keyword>
<keyword evidence="3" id="KW-0230">DNA invertase</keyword>
<dbReference type="Gene3D" id="3.40.50.1390">
    <property type="entry name" value="Resolvase, N-terminal catalytic domain"/>
    <property type="match status" value="1"/>
</dbReference>
<organism evidence="9 10">
    <name type="scientific">Afifella marina DSM 2698</name>
    <dbReference type="NCBI Taxonomy" id="1120955"/>
    <lineage>
        <taxon>Bacteria</taxon>
        <taxon>Pseudomonadati</taxon>
        <taxon>Pseudomonadota</taxon>
        <taxon>Alphaproteobacteria</taxon>
        <taxon>Hyphomicrobiales</taxon>
        <taxon>Afifellaceae</taxon>
        <taxon>Afifella</taxon>
    </lineage>
</organism>